<feature type="region of interest" description="Disordered" evidence="15">
    <location>
        <begin position="531"/>
        <end position="575"/>
    </location>
</feature>
<feature type="compositionally biased region" description="Basic residues" evidence="15">
    <location>
        <begin position="531"/>
        <end position="540"/>
    </location>
</feature>
<evidence type="ECO:0000256" key="16">
    <source>
        <dbReference type="SAM" id="Phobius"/>
    </source>
</evidence>
<evidence type="ECO:0000256" key="4">
    <source>
        <dbReference type="ARBA" id="ARBA00022679"/>
    </source>
</evidence>
<dbReference type="Gene3D" id="3.50.4.10">
    <property type="entry name" value="Hepatocyte Growth Factor"/>
    <property type="match status" value="1"/>
</dbReference>
<feature type="binding site" evidence="14">
    <location>
        <position position="621"/>
    </location>
    <ligand>
        <name>ATP</name>
        <dbReference type="ChEBI" id="CHEBI:30616"/>
    </ligand>
</feature>
<organism evidence="20 21">
    <name type="scientific">Canna indica</name>
    <name type="common">Indian-shot</name>
    <dbReference type="NCBI Taxonomy" id="4628"/>
    <lineage>
        <taxon>Eukaryota</taxon>
        <taxon>Viridiplantae</taxon>
        <taxon>Streptophyta</taxon>
        <taxon>Embryophyta</taxon>
        <taxon>Tracheophyta</taxon>
        <taxon>Spermatophyta</taxon>
        <taxon>Magnoliopsida</taxon>
        <taxon>Liliopsida</taxon>
        <taxon>Zingiberales</taxon>
        <taxon>Cannaceae</taxon>
        <taxon>Canna</taxon>
    </lineage>
</organism>
<feature type="domain" description="Bulb-type lectin" evidence="18">
    <location>
        <begin position="90"/>
        <end position="208"/>
    </location>
</feature>
<dbReference type="Gene3D" id="1.10.510.10">
    <property type="entry name" value="Transferase(Phosphotransferase) domain 1"/>
    <property type="match status" value="1"/>
</dbReference>
<dbReference type="SUPFAM" id="SSF51110">
    <property type="entry name" value="alpha-D-mannose-specific plant lectins"/>
    <property type="match status" value="1"/>
</dbReference>
<keyword evidence="12" id="KW-1015">Disulfide bond</keyword>
<dbReference type="FunFam" id="1.10.510.10:FF:000589">
    <property type="entry name" value="Serine/threonine-protein kinase"/>
    <property type="match status" value="1"/>
</dbReference>
<keyword evidence="5 16" id="KW-0812">Transmembrane</keyword>
<dbReference type="Pfam" id="PF00024">
    <property type="entry name" value="PAN_1"/>
    <property type="match status" value="1"/>
</dbReference>
<evidence type="ECO:0000256" key="15">
    <source>
        <dbReference type="SAM" id="MobiDB-lite"/>
    </source>
</evidence>
<dbReference type="PANTHER" id="PTHR47974:SF27">
    <property type="entry name" value="RECEPTOR-LIKE SERINE_THREONINE-PROTEIN KINASE"/>
    <property type="match status" value="1"/>
</dbReference>
<feature type="compositionally biased region" description="Acidic residues" evidence="15">
    <location>
        <begin position="564"/>
        <end position="573"/>
    </location>
</feature>
<keyword evidence="8" id="KW-0418">Kinase</keyword>
<dbReference type="InterPro" id="IPR001480">
    <property type="entry name" value="Bulb-type_lectin_dom"/>
</dbReference>
<feature type="domain" description="Protein kinase" evidence="17">
    <location>
        <begin position="593"/>
        <end position="888"/>
    </location>
</feature>
<evidence type="ECO:0000256" key="8">
    <source>
        <dbReference type="ARBA" id="ARBA00022777"/>
    </source>
</evidence>
<dbReference type="InterPro" id="IPR036426">
    <property type="entry name" value="Bulb-type_lectin_dom_sf"/>
</dbReference>
<dbReference type="InterPro" id="IPR000719">
    <property type="entry name" value="Prot_kinase_dom"/>
</dbReference>
<keyword evidence="13" id="KW-0325">Glycoprotein</keyword>
<evidence type="ECO:0000256" key="10">
    <source>
        <dbReference type="ARBA" id="ARBA00022989"/>
    </source>
</evidence>
<dbReference type="PANTHER" id="PTHR47974">
    <property type="entry name" value="OS07G0415500 PROTEIN"/>
    <property type="match status" value="1"/>
</dbReference>
<protein>
    <recommendedName>
        <fullName evidence="22">Non-specific serine/threonine protein kinase</fullName>
    </recommendedName>
</protein>
<dbReference type="PROSITE" id="PS00108">
    <property type="entry name" value="PROTEIN_KINASE_ST"/>
    <property type="match status" value="1"/>
</dbReference>
<dbReference type="PIRSF" id="PIRSF000641">
    <property type="entry name" value="SRK"/>
    <property type="match status" value="1"/>
</dbReference>
<dbReference type="InterPro" id="IPR003609">
    <property type="entry name" value="Pan_app"/>
</dbReference>
<keyword evidence="10 16" id="KW-1133">Transmembrane helix</keyword>
<evidence type="ECO:0000256" key="6">
    <source>
        <dbReference type="ARBA" id="ARBA00022729"/>
    </source>
</evidence>
<dbReference type="Pfam" id="PF00069">
    <property type="entry name" value="Pkinase"/>
    <property type="match status" value="1"/>
</dbReference>
<dbReference type="Gene3D" id="2.90.10.10">
    <property type="entry name" value="Bulb-type lectin domain"/>
    <property type="match status" value="1"/>
</dbReference>
<dbReference type="Proteomes" id="UP001327560">
    <property type="component" value="Chromosome 1"/>
</dbReference>
<evidence type="ECO:0000256" key="11">
    <source>
        <dbReference type="ARBA" id="ARBA00023136"/>
    </source>
</evidence>
<dbReference type="PROSITE" id="PS50948">
    <property type="entry name" value="PAN"/>
    <property type="match status" value="1"/>
</dbReference>
<evidence type="ECO:0000313" key="20">
    <source>
        <dbReference type="EMBL" id="WOK92216.1"/>
    </source>
</evidence>
<proteinExistence type="predicted"/>
<evidence type="ECO:0000259" key="18">
    <source>
        <dbReference type="PROSITE" id="PS50927"/>
    </source>
</evidence>
<dbReference type="EMBL" id="CP136890">
    <property type="protein sequence ID" value="WOK92216.1"/>
    <property type="molecule type" value="Genomic_DNA"/>
</dbReference>
<evidence type="ECO:0000256" key="2">
    <source>
        <dbReference type="ARBA" id="ARBA00022527"/>
    </source>
</evidence>
<dbReference type="GO" id="GO:0005524">
    <property type="term" value="F:ATP binding"/>
    <property type="evidence" value="ECO:0007669"/>
    <property type="project" value="UniProtKB-UniRule"/>
</dbReference>
<name>A0AAQ3JNM2_9LILI</name>
<evidence type="ECO:0000259" key="19">
    <source>
        <dbReference type="PROSITE" id="PS50948"/>
    </source>
</evidence>
<dbReference type="FunFam" id="3.30.200.20:FF:000178">
    <property type="entry name" value="serine/threonine-protein kinase PBS1-like"/>
    <property type="match status" value="1"/>
</dbReference>
<keyword evidence="6" id="KW-0732">Signal</keyword>
<dbReference type="PROSITE" id="PS50011">
    <property type="entry name" value="PROTEIN_KINASE_DOM"/>
    <property type="match status" value="1"/>
</dbReference>
<accession>A0AAQ3JNM2</accession>
<dbReference type="AlphaFoldDB" id="A0AAQ3JNM2"/>
<evidence type="ECO:0000256" key="12">
    <source>
        <dbReference type="ARBA" id="ARBA00023157"/>
    </source>
</evidence>
<evidence type="ECO:0008006" key="22">
    <source>
        <dbReference type="Google" id="ProtNLM"/>
    </source>
</evidence>
<dbReference type="GO" id="GO:0016020">
    <property type="term" value="C:membrane"/>
    <property type="evidence" value="ECO:0007669"/>
    <property type="project" value="UniProtKB-SubCell"/>
</dbReference>
<dbReference type="SMART" id="SM00220">
    <property type="entry name" value="S_TKc"/>
    <property type="match status" value="1"/>
</dbReference>
<keyword evidence="4" id="KW-0808">Transferase</keyword>
<evidence type="ECO:0000256" key="13">
    <source>
        <dbReference type="ARBA" id="ARBA00023180"/>
    </source>
</evidence>
<dbReference type="Pfam" id="PF01453">
    <property type="entry name" value="B_lectin"/>
    <property type="match status" value="1"/>
</dbReference>
<dbReference type="GO" id="GO:0051707">
    <property type="term" value="P:response to other organism"/>
    <property type="evidence" value="ECO:0007669"/>
    <property type="project" value="UniProtKB-ARBA"/>
</dbReference>
<comment type="subcellular location">
    <subcellularLocation>
        <location evidence="1">Membrane</location>
        <topology evidence="1">Single-pass membrane protein</topology>
    </subcellularLocation>
</comment>
<evidence type="ECO:0000256" key="7">
    <source>
        <dbReference type="ARBA" id="ARBA00022741"/>
    </source>
</evidence>
<dbReference type="GO" id="GO:0004674">
    <property type="term" value="F:protein serine/threonine kinase activity"/>
    <property type="evidence" value="ECO:0007669"/>
    <property type="project" value="UniProtKB-KW"/>
</dbReference>
<dbReference type="InterPro" id="IPR024171">
    <property type="entry name" value="SRK-like_kinase"/>
</dbReference>
<evidence type="ECO:0000313" key="21">
    <source>
        <dbReference type="Proteomes" id="UP001327560"/>
    </source>
</evidence>
<keyword evidence="9 14" id="KW-0067">ATP-binding</keyword>
<feature type="region of interest" description="Disordered" evidence="15">
    <location>
        <begin position="28"/>
        <end position="47"/>
    </location>
</feature>
<dbReference type="InterPro" id="IPR011009">
    <property type="entry name" value="Kinase-like_dom_sf"/>
</dbReference>
<dbReference type="InterPro" id="IPR008271">
    <property type="entry name" value="Ser/Thr_kinase_AS"/>
</dbReference>
<evidence type="ECO:0000256" key="3">
    <source>
        <dbReference type="ARBA" id="ARBA00022536"/>
    </source>
</evidence>
<sequence>MEMESDNSFPSPAYTVHTSLPFPISRVNATQTTTPSPSPPPNANGWRLPNLPTSPMSISSSPLPLAVLFLLIARASLATRVATEFLYPPFNATHVNFVETSGNFLVSPTAVFALAFANPGASQQSRFYLSLIHTATSTAVWSANRDSPVPQDGIVALSALGLTVSLPNRTVVWATPTLSSAVRALRLLDSGNLLLLDAANVTLWQSFDRPTDTLLSGQPLRSGSSLTASISEKDFATGDYSLAVTTRDAVMAWKGGQEYWSISTDVRSLKDSSAGVASMAANATGLYLFSAEGKVVFEVFLPTSDFRIMWLDSLGRFNILSYAAANSSSVVGDEFTAPSNNCDLPSPCSSLSICSAAANVSKCVCPPSFVPSEAGGCVPADGSLLPSSTSASCGSDSGMTASYIKLGGGVQYFANKFATPAMSGGDISACQSLCTGNCSCQGFFYKSSSMSCYLLQDQLGSLINNSVDGTSTTSGFIKTLVSASSPSPSSGGTSKTHLVAILLPTVTAFLLSLVVVSMGFMWKRNISRRRPMRRRSSKKLVTKEIKLGRQKSSRTASSGAGSDETADEDDDSDILIPGLPTRFTYAELEAATNSFRTRIGSGGFGAVYKGELPDKTVVAVKRIENVGLQGRKEFCTEIAIISNIRHVNLVRLRGFCAQGNRRLLVYEFMSRASLDRSLFGAGPVLEWQERVDIAVGAARGLAYLHAGCEHKIIHCDVKPENILLHDGGQVKIGDFGLAKLMAPEQSGFFTTMRGTRGYLAPEWLTNTAITDRTDVYSFGMVLLEIVRGRKNRLYSSEEVEDGNGSGWSGVSSAAWSDYFPLAALERHEEGRYMELADPRMEGRVEELEVARVVKVALCCLHEEPGLRPSMAAVVGILDGSVAVWEPRVESLNFLRLYGRGYVEPPPLVVGDGDGAVGSAGGTHTPSAISVATIAPGSIQSGS</sequence>
<gene>
    <name evidence="20" type="ORF">Cni_G00907</name>
</gene>
<keyword evidence="2" id="KW-0723">Serine/threonine-protein kinase</keyword>
<evidence type="ECO:0000256" key="1">
    <source>
        <dbReference type="ARBA" id="ARBA00004167"/>
    </source>
</evidence>
<evidence type="ECO:0000256" key="5">
    <source>
        <dbReference type="ARBA" id="ARBA00022692"/>
    </source>
</evidence>
<dbReference type="InterPro" id="IPR017441">
    <property type="entry name" value="Protein_kinase_ATP_BS"/>
</dbReference>
<dbReference type="SUPFAM" id="SSF56112">
    <property type="entry name" value="Protein kinase-like (PK-like)"/>
    <property type="match status" value="1"/>
</dbReference>
<keyword evidence="21" id="KW-1185">Reference proteome</keyword>
<keyword evidence="11 16" id="KW-0472">Membrane</keyword>
<evidence type="ECO:0000256" key="9">
    <source>
        <dbReference type="ARBA" id="ARBA00022840"/>
    </source>
</evidence>
<feature type="transmembrane region" description="Helical" evidence="16">
    <location>
        <begin position="498"/>
        <end position="522"/>
    </location>
</feature>
<keyword evidence="7 14" id="KW-0547">Nucleotide-binding</keyword>
<feature type="domain" description="Apple" evidence="19">
    <location>
        <begin position="393"/>
        <end position="480"/>
    </location>
</feature>
<evidence type="ECO:0000259" key="17">
    <source>
        <dbReference type="PROSITE" id="PS50011"/>
    </source>
</evidence>
<dbReference type="CDD" id="cd14066">
    <property type="entry name" value="STKc_IRAK"/>
    <property type="match status" value="1"/>
</dbReference>
<dbReference type="PROSITE" id="PS00107">
    <property type="entry name" value="PROTEIN_KINASE_ATP"/>
    <property type="match status" value="1"/>
</dbReference>
<dbReference type="PROSITE" id="PS50927">
    <property type="entry name" value="BULB_LECTIN"/>
    <property type="match status" value="1"/>
</dbReference>
<dbReference type="Gene3D" id="3.30.200.20">
    <property type="entry name" value="Phosphorylase Kinase, domain 1"/>
    <property type="match status" value="1"/>
</dbReference>
<keyword evidence="3" id="KW-0245">EGF-like domain</keyword>
<dbReference type="SMART" id="SM00108">
    <property type="entry name" value="B_lectin"/>
    <property type="match status" value="1"/>
</dbReference>
<reference evidence="20 21" key="1">
    <citation type="submission" date="2023-10" db="EMBL/GenBank/DDBJ databases">
        <title>Chromosome-scale genome assembly provides insights into flower coloration mechanisms of Canna indica.</title>
        <authorList>
            <person name="Li C."/>
        </authorList>
    </citation>
    <scope>NUCLEOTIDE SEQUENCE [LARGE SCALE GENOMIC DNA]</scope>
    <source>
        <tissue evidence="20">Flower</tissue>
    </source>
</reference>
<evidence type="ECO:0000256" key="14">
    <source>
        <dbReference type="PROSITE-ProRule" id="PRU10141"/>
    </source>
</evidence>